<evidence type="ECO:0000256" key="1">
    <source>
        <dbReference type="ARBA" id="ARBA00004123"/>
    </source>
</evidence>
<keyword evidence="3" id="KW-0862">Zinc</keyword>
<dbReference type="GO" id="GO:0045944">
    <property type="term" value="P:positive regulation of transcription by RNA polymerase II"/>
    <property type="evidence" value="ECO:0007669"/>
    <property type="project" value="TreeGrafter"/>
</dbReference>
<keyword evidence="7" id="KW-0539">Nucleus</keyword>
<evidence type="ECO:0000313" key="10">
    <source>
        <dbReference type="Proteomes" id="UP000777438"/>
    </source>
</evidence>
<accession>A0A9P8VQ94</accession>
<dbReference type="OrthoDB" id="6612291at2759"/>
<evidence type="ECO:0000259" key="8">
    <source>
        <dbReference type="SMART" id="SM00906"/>
    </source>
</evidence>
<dbReference type="EMBL" id="JAGPYM010000097">
    <property type="protein sequence ID" value="KAH6867577.1"/>
    <property type="molecule type" value="Genomic_DNA"/>
</dbReference>
<proteinExistence type="predicted"/>
<evidence type="ECO:0000256" key="5">
    <source>
        <dbReference type="ARBA" id="ARBA00023125"/>
    </source>
</evidence>
<dbReference type="CDD" id="cd12148">
    <property type="entry name" value="fungal_TF_MHR"/>
    <property type="match status" value="1"/>
</dbReference>
<evidence type="ECO:0000256" key="2">
    <source>
        <dbReference type="ARBA" id="ARBA00022723"/>
    </source>
</evidence>
<evidence type="ECO:0000256" key="4">
    <source>
        <dbReference type="ARBA" id="ARBA00023015"/>
    </source>
</evidence>
<dbReference type="AlphaFoldDB" id="A0A9P8VQ94"/>
<keyword evidence="4" id="KW-0805">Transcription regulation</keyword>
<reference evidence="9 10" key="1">
    <citation type="journal article" date="2021" name="Nat. Commun.">
        <title>Genetic determinants of endophytism in the Arabidopsis root mycobiome.</title>
        <authorList>
            <person name="Mesny F."/>
            <person name="Miyauchi S."/>
            <person name="Thiergart T."/>
            <person name="Pickel B."/>
            <person name="Atanasova L."/>
            <person name="Karlsson M."/>
            <person name="Huettel B."/>
            <person name="Barry K.W."/>
            <person name="Haridas S."/>
            <person name="Chen C."/>
            <person name="Bauer D."/>
            <person name="Andreopoulos W."/>
            <person name="Pangilinan J."/>
            <person name="LaButti K."/>
            <person name="Riley R."/>
            <person name="Lipzen A."/>
            <person name="Clum A."/>
            <person name="Drula E."/>
            <person name="Henrissat B."/>
            <person name="Kohler A."/>
            <person name="Grigoriev I.V."/>
            <person name="Martin F.M."/>
            <person name="Hacquard S."/>
        </authorList>
    </citation>
    <scope>NUCLEOTIDE SEQUENCE [LARGE SCALE GENOMIC DNA]</scope>
    <source>
        <strain evidence="9 10">MPI-CAGE-CH-0241</strain>
    </source>
</reference>
<keyword evidence="2" id="KW-0479">Metal-binding</keyword>
<keyword evidence="10" id="KW-1185">Reference proteome</keyword>
<dbReference type="GO" id="GO:0008270">
    <property type="term" value="F:zinc ion binding"/>
    <property type="evidence" value="ECO:0007669"/>
    <property type="project" value="InterPro"/>
</dbReference>
<dbReference type="Proteomes" id="UP000777438">
    <property type="component" value="Unassembled WGS sequence"/>
</dbReference>
<dbReference type="PANTHER" id="PTHR47782:SF12">
    <property type="entry name" value="ZN(II)2CYS6 TRANSCRIPTION FACTOR (EUROFUNG)"/>
    <property type="match status" value="1"/>
</dbReference>
<dbReference type="GO" id="GO:0006351">
    <property type="term" value="P:DNA-templated transcription"/>
    <property type="evidence" value="ECO:0007669"/>
    <property type="project" value="InterPro"/>
</dbReference>
<dbReference type="GO" id="GO:0043565">
    <property type="term" value="F:sequence-specific DNA binding"/>
    <property type="evidence" value="ECO:0007669"/>
    <property type="project" value="TreeGrafter"/>
</dbReference>
<protein>
    <submittedName>
        <fullName evidence="9">Fungal-specific transcription factor domain-containing protein</fullName>
    </submittedName>
</protein>
<evidence type="ECO:0000256" key="3">
    <source>
        <dbReference type="ARBA" id="ARBA00022833"/>
    </source>
</evidence>
<comment type="subcellular location">
    <subcellularLocation>
        <location evidence="1">Nucleus</location>
    </subcellularLocation>
</comment>
<dbReference type="InterPro" id="IPR007219">
    <property type="entry name" value="XnlR_reg_dom"/>
</dbReference>
<dbReference type="SMART" id="SM00906">
    <property type="entry name" value="Fungal_trans"/>
    <property type="match status" value="1"/>
</dbReference>
<dbReference type="GO" id="GO:0000981">
    <property type="term" value="F:DNA-binding transcription factor activity, RNA polymerase II-specific"/>
    <property type="evidence" value="ECO:0007669"/>
    <property type="project" value="TreeGrafter"/>
</dbReference>
<name>A0A9P8VQ94_9HYPO</name>
<sequence length="484" mass="54494">MWVHPLYPLIRLETLRRLVERCSSFQGAGNVDRGQTTEKNTEMAIFYLVMALGAINQANTVKQMRLHPEPGNIHSLPAKKQSPAYLYFRALHHFDSSIQHLRPSVATIQIVLLISIYSSYGPIGSSQWQLAGLAMRMATEIGLHYSPKVWHATEQERNERGCVFWTAYAIEMSLAYNLGRPPSIGEEHITTALPVTSDALLAVHYVKHRQIQSKIISQIYCGNNNIAGQMSMDQKKSLISGLQAQLDEWRANIPTQTEEASAYPHSYWDRLYHGTSFVLHRSSPLCPHPVAQSLEKCVRSAGAYIDDMVKVLRNSNVPLSWMLVQGVLFAGLTMLITIRKGFQQLASQAGWPFLLVDFPAWTRKCSICLAIMNERWKEDLLSKLEAQFETLANDTLHIISSGLPSQPLGLQDYSASDQIQLANVLPSNTLFESNEFANQTAESGFSMAGDWEHFDMFREVLGLDTVQTFWNMFPAEPHDGSQHT</sequence>
<dbReference type="Pfam" id="PF04082">
    <property type="entry name" value="Fungal_trans"/>
    <property type="match status" value="1"/>
</dbReference>
<evidence type="ECO:0000313" key="9">
    <source>
        <dbReference type="EMBL" id="KAH6867577.1"/>
    </source>
</evidence>
<dbReference type="GO" id="GO:0005634">
    <property type="term" value="C:nucleus"/>
    <property type="evidence" value="ECO:0007669"/>
    <property type="project" value="UniProtKB-SubCell"/>
</dbReference>
<feature type="domain" description="Xylanolytic transcriptional activator regulatory" evidence="8">
    <location>
        <begin position="127"/>
        <end position="200"/>
    </location>
</feature>
<organism evidence="9 10">
    <name type="scientific">Thelonectria olida</name>
    <dbReference type="NCBI Taxonomy" id="1576542"/>
    <lineage>
        <taxon>Eukaryota</taxon>
        <taxon>Fungi</taxon>
        <taxon>Dikarya</taxon>
        <taxon>Ascomycota</taxon>
        <taxon>Pezizomycotina</taxon>
        <taxon>Sordariomycetes</taxon>
        <taxon>Hypocreomycetidae</taxon>
        <taxon>Hypocreales</taxon>
        <taxon>Nectriaceae</taxon>
        <taxon>Thelonectria</taxon>
    </lineage>
</organism>
<gene>
    <name evidence="9" type="ORF">B0T10DRAFT_419607</name>
</gene>
<evidence type="ECO:0000256" key="6">
    <source>
        <dbReference type="ARBA" id="ARBA00023163"/>
    </source>
</evidence>
<keyword evidence="5" id="KW-0238">DNA-binding</keyword>
<dbReference type="PANTHER" id="PTHR47782">
    <property type="entry name" value="ZN(II)2CYS6 TRANSCRIPTION FACTOR (EUROFUNG)-RELATED"/>
    <property type="match status" value="1"/>
</dbReference>
<evidence type="ECO:0000256" key="7">
    <source>
        <dbReference type="ARBA" id="ARBA00023242"/>
    </source>
</evidence>
<comment type="caution">
    <text evidence="9">The sequence shown here is derived from an EMBL/GenBank/DDBJ whole genome shotgun (WGS) entry which is preliminary data.</text>
</comment>
<keyword evidence="6" id="KW-0804">Transcription</keyword>
<dbReference type="InterPro" id="IPR052202">
    <property type="entry name" value="Yeast_MetPath_Reg"/>
</dbReference>